<accession>A0A9N8VDH4</accession>
<dbReference type="Proteomes" id="UP000789375">
    <property type="component" value="Unassembled WGS sequence"/>
</dbReference>
<name>A0A9N8VDH4_FUNMO</name>
<gene>
    <name evidence="2" type="ORF">FMOSSE_LOCUS1394</name>
</gene>
<evidence type="ECO:0000313" key="3">
    <source>
        <dbReference type="Proteomes" id="UP000789375"/>
    </source>
</evidence>
<feature type="region of interest" description="Disordered" evidence="1">
    <location>
        <begin position="86"/>
        <end position="112"/>
    </location>
</feature>
<sequence>MCHATPEQTTCSAPECDRPIYVERNGTRHPFCGRTCASQYGDYKYKNCKRVGCNNSPFVDANGRVHPYCGKTCANHDIASRMNMNTRPYDPTDGFDPPPAYLPPSNNNNNYFPNTLRNSNVSSYSTIPSEDCVDVQTELFT</sequence>
<evidence type="ECO:0000313" key="2">
    <source>
        <dbReference type="EMBL" id="CAG8449245.1"/>
    </source>
</evidence>
<feature type="compositionally biased region" description="Low complexity" evidence="1">
    <location>
        <begin position="103"/>
        <end position="112"/>
    </location>
</feature>
<dbReference type="AlphaFoldDB" id="A0A9N8VDH4"/>
<evidence type="ECO:0000256" key="1">
    <source>
        <dbReference type="SAM" id="MobiDB-lite"/>
    </source>
</evidence>
<organism evidence="2 3">
    <name type="scientific">Funneliformis mosseae</name>
    <name type="common">Endomycorrhizal fungus</name>
    <name type="synonym">Glomus mosseae</name>
    <dbReference type="NCBI Taxonomy" id="27381"/>
    <lineage>
        <taxon>Eukaryota</taxon>
        <taxon>Fungi</taxon>
        <taxon>Fungi incertae sedis</taxon>
        <taxon>Mucoromycota</taxon>
        <taxon>Glomeromycotina</taxon>
        <taxon>Glomeromycetes</taxon>
        <taxon>Glomerales</taxon>
        <taxon>Glomeraceae</taxon>
        <taxon>Funneliformis</taxon>
    </lineage>
</organism>
<keyword evidence="3" id="KW-1185">Reference proteome</keyword>
<comment type="caution">
    <text evidence="2">The sequence shown here is derived from an EMBL/GenBank/DDBJ whole genome shotgun (WGS) entry which is preliminary data.</text>
</comment>
<protein>
    <submittedName>
        <fullName evidence="2">14355_t:CDS:1</fullName>
    </submittedName>
</protein>
<dbReference type="EMBL" id="CAJVPP010000160">
    <property type="protein sequence ID" value="CAG8449245.1"/>
    <property type="molecule type" value="Genomic_DNA"/>
</dbReference>
<reference evidence="2" key="1">
    <citation type="submission" date="2021-06" db="EMBL/GenBank/DDBJ databases">
        <authorList>
            <person name="Kallberg Y."/>
            <person name="Tangrot J."/>
            <person name="Rosling A."/>
        </authorList>
    </citation>
    <scope>NUCLEOTIDE SEQUENCE</scope>
    <source>
        <strain evidence="2">87-6 pot B 2015</strain>
    </source>
</reference>
<proteinExistence type="predicted"/>